<feature type="compositionally biased region" description="Basic and acidic residues" evidence="10">
    <location>
        <begin position="376"/>
        <end position="388"/>
    </location>
</feature>
<sequence length="895" mass="104441">MFNLCISAFVYGSISLFMLCVCVCVCVYVELERPLTEPQIRVVCKQTLDALQYLHDGKVIHRDLKAGNILLTLDGDVKLELERPLTEPQIRVVCKQTLDALQYLHDGKVIHRDLKAGNILLTLDGDVKLADFGVSAKNTKTIQRRDSFIGTPYWMAPEVVMCETFKDRPYDYKADIWSLGVTLIELAQIEPPNHEMNPMRVLLKIAKADPPTLQQPSKWSPEFNDFLKHSLDKNVDNRWSTAQLLQHPFVSSVTDNRPLRELIAEAKAEVTEEIEELKEEEEEEDHEGNLLLPGHKRAPSDASVGSSEDEKLPQSPSTLESVPEKIEEVATPRLPDGQVITGIKAEQEPLKVDENHIADVEEPGSKEQPVNVSPKESQEPEAGEKPVEPETPAVSRVQSEEQKVKPEGWKLEEEKEVVGNGELIKEASASDISSLETRTGPVKQAVPDKPIPTSPLKEEESDNKRQKKTLKKTRKFMVDGVEVSVTTSKILTDNDIKNEEMRFLRRQELRELRLLQKEEQRAQQQLSNKLQQQREQIYRRFEQEVTSKKRQYDTEVENMERQQKQTIERLEQEHTERLRDEAKRIKAEQDKELSKFQSSLKNRKKEVWKSLGCFSPHFPEDFLQKQQQDLDSALKKIIQQHKHELATIERDCLNNKQQLLRAREAAMWELEERHLQEKHQLHKQQLKDQYFMQRHQLLKRHEKEMEQMQRYNQRLIEEMKNKQTQERTRLPKIQRSDAKTRMAMFKKSLRITTTGVTPELERERVKQFAAQEEKRQKNERVHQHQKHETQMRDLQTQCDANVRELQQLQNEKCHLLIEHETQKLKELDEEHSAELKDWRDKLRPRKKALEEEFARKLQEQEMFFKMSGESACLNPSTQSRISKFYPVPSVQSTGF</sequence>
<dbReference type="SUPFAM" id="SSF56112">
    <property type="entry name" value="Protein kinase-like (PK-like)"/>
    <property type="match status" value="2"/>
</dbReference>
<reference evidence="13" key="2">
    <citation type="submission" date="2025-09" db="UniProtKB">
        <authorList>
            <consortium name="Ensembl"/>
        </authorList>
    </citation>
    <scope>IDENTIFICATION</scope>
</reference>
<evidence type="ECO:0000256" key="4">
    <source>
        <dbReference type="ARBA" id="ARBA00022553"/>
    </source>
</evidence>
<comment type="similarity">
    <text evidence="1">Belongs to the protein kinase superfamily. STE Ser/Thr protein kinase family. STE20 subfamily.</text>
</comment>
<evidence type="ECO:0000256" key="10">
    <source>
        <dbReference type="SAM" id="MobiDB-lite"/>
    </source>
</evidence>
<dbReference type="GO" id="GO:0004674">
    <property type="term" value="F:protein serine/threonine kinase activity"/>
    <property type="evidence" value="ECO:0007669"/>
    <property type="project" value="UniProtKB-KW"/>
</dbReference>
<feature type="region of interest" description="Disordered" evidence="10">
    <location>
        <begin position="770"/>
        <end position="793"/>
    </location>
</feature>
<reference evidence="13" key="1">
    <citation type="submission" date="2025-08" db="UniProtKB">
        <authorList>
            <consortium name="Ensembl"/>
        </authorList>
    </citation>
    <scope>IDENTIFICATION</scope>
</reference>
<dbReference type="Pfam" id="PF12474">
    <property type="entry name" value="PKK"/>
    <property type="match status" value="2"/>
</dbReference>
<feature type="compositionally biased region" description="Basic and acidic residues" evidence="10">
    <location>
        <begin position="770"/>
        <end position="791"/>
    </location>
</feature>
<dbReference type="Gene3D" id="1.10.510.10">
    <property type="entry name" value="Transferase(Phosphotransferase) domain 1"/>
    <property type="match status" value="2"/>
</dbReference>
<comment type="catalytic activity">
    <reaction evidence="7">
        <text>L-threonyl-[protein] + ATP = O-phospho-L-threonyl-[protein] + ADP + H(+)</text>
        <dbReference type="Rhea" id="RHEA:46608"/>
        <dbReference type="Rhea" id="RHEA-COMP:11060"/>
        <dbReference type="Rhea" id="RHEA-COMP:11605"/>
        <dbReference type="ChEBI" id="CHEBI:15378"/>
        <dbReference type="ChEBI" id="CHEBI:30013"/>
        <dbReference type="ChEBI" id="CHEBI:30616"/>
        <dbReference type="ChEBI" id="CHEBI:61977"/>
        <dbReference type="ChEBI" id="CHEBI:456216"/>
        <dbReference type="EC" id="2.7.11.1"/>
    </reaction>
</comment>
<keyword evidence="4" id="KW-0597">Phosphoprotein</keyword>
<evidence type="ECO:0000256" key="3">
    <source>
        <dbReference type="ARBA" id="ARBA00022527"/>
    </source>
</evidence>
<protein>
    <recommendedName>
        <fullName evidence="2">non-specific serine/threonine protein kinase</fullName>
        <ecNumber evidence="2">2.7.11.1</ecNumber>
    </recommendedName>
</protein>
<dbReference type="AlphaFoldDB" id="A0A672LGC3"/>
<feature type="transmembrane region" description="Helical" evidence="11">
    <location>
        <begin position="6"/>
        <end position="31"/>
    </location>
</feature>
<evidence type="ECO:0000313" key="13">
    <source>
        <dbReference type="Ensembl" id="ENSSGRP00000023563.1"/>
    </source>
</evidence>
<feature type="compositionally biased region" description="Basic and acidic residues" evidence="10">
    <location>
        <begin position="345"/>
        <end position="365"/>
    </location>
</feature>
<keyword evidence="11" id="KW-0472">Membrane</keyword>
<evidence type="ECO:0000256" key="8">
    <source>
        <dbReference type="ARBA" id="ARBA00048679"/>
    </source>
</evidence>
<evidence type="ECO:0000259" key="12">
    <source>
        <dbReference type="PROSITE" id="PS50011"/>
    </source>
</evidence>
<accession>A0A672LGC3</accession>
<dbReference type="InterPro" id="IPR051585">
    <property type="entry name" value="STE20_Ser/Thr_Kinases"/>
</dbReference>
<keyword evidence="11" id="KW-0812">Transmembrane</keyword>
<dbReference type="InterPro" id="IPR022165">
    <property type="entry name" value="PKK"/>
</dbReference>
<keyword evidence="9" id="KW-0175">Coiled coil</keyword>
<dbReference type="FunFam" id="1.10.510.10:FF:000081">
    <property type="entry name" value="STE20-like serine/threonine-protein kinase"/>
    <property type="match status" value="1"/>
</dbReference>
<evidence type="ECO:0000313" key="14">
    <source>
        <dbReference type="Proteomes" id="UP000472262"/>
    </source>
</evidence>
<dbReference type="Proteomes" id="UP000472262">
    <property type="component" value="Unassembled WGS sequence"/>
</dbReference>
<dbReference type="GO" id="GO:0005524">
    <property type="term" value="F:ATP binding"/>
    <property type="evidence" value="ECO:0007669"/>
    <property type="project" value="InterPro"/>
</dbReference>
<proteinExistence type="inferred from homology"/>
<evidence type="ECO:0000256" key="5">
    <source>
        <dbReference type="ARBA" id="ARBA00022679"/>
    </source>
</evidence>
<feature type="region of interest" description="Disordered" evidence="10">
    <location>
        <begin position="272"/>
        <end position="472"/>
    </location>
</feature>
<evidence type="ECO:0000256" key="1">
    <source>
        <dbReference type="ARBA" id="ARBA00008874"/>
    </source>
</evidence>
<dbReference type="PROSITE" id="PS00108">
    <property type="entry name" value="PROTEIN_KINASE_ST"/>
    <property type="match status" value="2"/>
</dbReference>
<dbReference type="InterPro" id="IPR011009">
    <property type="entry name" value="Kinase-like_dom_sf"/>
</dbReference>
<name>A0A672LGC3_SINGR</name>
<keyword evidence="11" id="KW-1133">Transmembrane helix</keyword>
<evidence type="ECO:0000256" key="11">
    <source>
        <dbReference type="SAM" id="Phobius"/>
    </source>
</evidence>
<evidence type="ECO:0000256" key="7">
    <source>
        <dbReference type="ARBA" id="ARBA00047899"/>
    </source>
</evidence>
<dbReference type="PROSITE" id="PS50011">
    <property type="entry name" value="PROTEIN_KINASE_DOM"/>
    <property type="match status" value="1"/>
</dbReference>
<dbReference type="InterPro" id="IPR000719">
    <property type="entry name" value="Prot_kinase_dom"/>
</dbReference>
<evidence type="ECO:0000256" key="6">
    <source>
        <dbReference type="ARBA" id="ARBA00022777"/>
    </source>
</evidence>
<evidence type="ECO:0000256" key="2">
    <source>
        <dbReference type="ARBA" id="ARBA00012513"/>
    </source>
</evidence>
<dbReference type="PANTHER" id="PTHR46538:SF1">
    <property type="entry name" value="NON-SPECIFIC SERINE_THREONINE PROTEIN KINASE"/>
    <property type="match status" value="1"/>
</dbReference>
<feature type="compositionally biased region" description="Acidic residues" evidence="10">
    <location>
        <begin position="272"/>
        <end position="286"/>
    </location>
</feature>
<keyword evidence="6" id="KW-0418">Kinase</keyword>
<organism evidence="13 14">
    <name type="scientific">Sinocyclocheilus grahami</name>
    <name type="common">Dianchi golden-line fish</name>
    <name type="synonym">Barbus grahami</name>
    <dbReference type="NCBI Taxonomy" id="75366"/>
    <lineage>
        <taxon>Eukaryota</taxon>
        <taxon>Metazoa</taxon>
        <taxon>Chordata</taxon>
        <taxon>Craniata</taxon>
        <taxon>Vertebrata</taxon>
        <taxon>Euteleostomi</taxon>
        <taxon>Actinopterygii</taxon>
        <taxon>Neopterygii</taxon>
        <taxon>Teleostei</taxon>
        <taxon>Ostariophysi</taxon>
        <taxon>Cypriniformes</taxon>
        <taxon>Cyprinidae</taxon>
        <taxon>Cyprininae</taxon>
        <taxon>Sinocyclocheilus</taxon>
    </lineage>
</organism>
<evidence type="ECO:0000256" key="9">
    <source>
        <dbReference type="SAM" id="Coils"/>
    </source>
</evidence>
<feature type="domain" description="Protein kinase" evidence="12">
    <location>
        <begin position="1"/>
        <end position="250"/>
    </location>
</feature>
<feature type="coiled-coil region" evidence="9">
    <location>
        <begin position="505"/>
        <end position="576"/>
    </location>
</feature>
<dbReference type="SMART" id="SM00220">
    <property type="entry name" value="S_TKc"/>
    <property type="match status" value="1"/>
</dbReference>
<keyword evidence="5" id="KW-0808">Transferase</keyword>
<dbReference type="EC" id="2.7.11.1" evidence="2"/>
<feature type="coiled-coil region" evidence="9">
    <location>
        <begin position="694"/>
        <end position="728"/>
    </location>
</feature>
<dbReference type="PANTHER" id="PTHR46538">
    <property type="entry name" value="PROTEIN KINASE DOMAIN-CONTAINING PROTEIN"/>
    <property type="match status" value="1"/>
</dbReference>
<dbReference type="Ensembl" id="ENSSGRT00000025402.1">
    <property type="protein sequence ID" value="ENSSGRP00000023563.1"/>
    <property type="gene ID" value="ENSSGRG00000013889.1"/>
</dbReference>
<feature type="compositionally biased region" description="Basic and acidic residues" evidence="10">
    <location>
        <begin position="398"/>
        <end position="417"/>
    </location>
</feature>
<dbReference type="InterPro" id="IPR008271">
    <property type="entry name" value="Ser/Thr_kinase_AS"/>
</dbReference>
<keyword evidence="14" id="KW-1185">Reference proteome</keyword>
<gene>
    <name evidence="13" type="primary">slkb</name>
</gene>
<dbReference type="Pfam" id="PF00069">
    <property type="entry name" value="Pkinase"/>
    <property type="match status" value="2"/>
</dbReference>
<comment type="catalytic activity">
    <reaction evidence="8">
        <text>L-seryl-[protein] + ATP = O-phospho-L-seryl-[protein] + ADP + H(+)</text>
        <dbReference type="Rhea" id="RHEA:17989"/>
        <dbReference type="Rhea" id="RHEA-COMP:9863"/>
        <dbReference type="Rhea" id="RHEA-COMP:11604"/>
        <dbReference type="ChEBI" id="CHEBI:15378"/>
        <dbReference type="ChEBI" id="CHEBI:29999"/>
        <dbReference type="ChEBI" id="CHEBI:30616"/>
        <dbReference type="ChEBI" id="CHEBI:83421"/>
        <dbReference type="ChEBI" id="CHEBI:456216"/>
        <dbReference type="EC" id="2.7.11.1"/>
    </reaction>
</comment>
<keyword evidence="3" id="KW-0723">Serine/threonine-protein kinase</keyword>